<proteinExistence type="predicted"/>
<reference evidence="2" key="1">
    <citation type="submission" date="2023-10" db="EMBL/GenBank/DDBJ databases">
        <authorList>
            <person name="Chen Y."/>
            <person name="Shah S."/>
            <person name="Dougan E. K."/>
            <person name="Thang M."/>
            <person name="Chan C."/>
        </authorList>
    </citation>
    <scope>NUCLEOTIDE SEQUENCE [LARGE SCALE GENOMIC DNA]</scope>
</reference>
<feature type="compositionally biased region" description="Low complexity" evidence="1">
    <location>
        <begin position="115"/>
        <end position="124"/>
    </location>
</feature>
<comment type="caution">
    <text evidence="2">The sequence shown here is derived from an EMBL/GenBank/DDBJ whole genome shotgun (WGS) entry which is preliminary data.</text>
</comment>
<evidence type="ECO:0000256" key="1">
    <source>
        <dbReference type="SAM" id="MobiDB-lite"/>
    </source>
</evidence>
<dbReference type="EMBL" id="CAUYUJ010003402">
    <property type="protein sequence ID" value="CAK0805188.1"/>
    <property type="molecule type" value="Genomic_DNA"/>
</dbReference>
<dbReference type="Proteomes" id="UP001189429">
    <property type="component" value="Unassembled WGS sequence"/>
</dbReference>
<feature type="region of interest" description="Disordered" evidence="1">
    <location>
        <begin position="115"/>
        <end position="162"/>
    </location>
</feature>
<accession>A0ABN9QGR0</accession>
<gene>
    <name evidence="2" type="ORF">PCOR1329_LOCUS11778</name>
</gene>
<protein>
    <submittedName>
        <fullName evidence="2">Uncharacterized protein</fullName>
    </submittedName>
</protein>
<keyword evidence="3" id="KW-1185">Reference proteome</keyword>
<evidence type="ECO:0000313" key="2">
    <source>
        <dbReference type="EMBL" id="CAK0805188.1"/>
    </source>
</evidence>
<evidence type="ECO:0000313" key="3">
    <source>
        <dbReference type="Proteomes" id="UP001189429"/>
    </source>
</evidence>
<feature type="compositionally biased region" description="Low complexity" evidence="1">
    <location>
        <begin position="136"/>
        <end position="152"/>
    </location>
</feature>
<feature type="non-terminal residue" evidence="2">
    <location>
        <position position="162"/>
    </location>
</feature>
<organism evidence="2 3">
    <name type="scientific">Prorocentrum cordatum</name>
    <dbReference type="NCBI Taxonomy" id="2364126"/>
    <lineage>
        <taxon>Eukaryota</taxon>
        <taxon>Sar</taxon>
        <taxon>Alveolata</taxon>
        <taxon>Dinophyceae</taxon>
        <taxon>Prorocentrales</taxon>
        <taxon>Prorocentraceae</taxon>
        <taxon>Prorocentrum</taxon>
    </lineage>
</organism>
<sequence length="162" mass="16298">MSAEAPAGAARVLATRGSRDYQRAELEFMSQEQLAETCARLSGRQQLMGALLGDLHNERVKLQRHQAMLRDRIQRVEATGSAAGRAGAGGAVRAIAAVGRAPPWAAGAASAGTAAGAAAAPLAPSGDRVPVASDLSDTTYGTTAGGASSSTSQPVVSCEQGP</sequence>
<name>A0ABN9QGR0_9DINO</name>